<dbReference type="SUPFAM" id="SSF69322">
    <property type="entry name" value="Tricorn protease domain 2"/>
    <property type="match status" value="1"/>
</dbReference>
<evidence type="ECO:0000313" key="2">
    <source>
        <dbReference type="Proteomes" id="UP000186391"/>
    </source>
</evidence>
<evidence type="ECO:0000313" key="1">
    <source>
        <dbReference type="EMBL" id="OKH16748.1"/>
    </source>
</evidence>
<gene>
    <name evidence="1" type="ORF">NIES592_03760</name>
</gene>
<reference evidence="1 2" key="1">
    <citation type="submission" date="2016-11" db="EMBL/GenBank/DDBJ databases">
        <title>Draft Genome Sequences of Nine Cyanobacterial Strains from Diverse Habitats.</title>
        <authorList>
            <person name="Zhu T."/>
            <person name="Hou S."/>
            <person name="Lu X."/>
            <person name="Hess W.R."/>
        </authorList>
    </citation>
    <scope>NUCLEOTIDE SEQUENCE [LARGE SCALE GENOMIC DNA]</scope>
    <source>
        <strain evidence="1 2">NIES-592</strain>
    </source>
</reference>
<dbReference type="RefSeq" id="WP_073554938.1">
    <property type="nucleotide sequence ID" value="NZ_MRCA01000001.1"/>
</dbReference>
<dbReference type="OrthoDB" id="482897at2"/>
<accession>A0A1U7H617</accession>
<comment type="caution">
    <text evidence="1">The sequence shown here is derived from an EMBL/GenBank/DDBJ whole genome shotgun (WGS) entry which is preliminary data.</text>
</comment>
<protein>
    <submittedName>
        <fullName evidence="1">Uncharacterized protein</fullName>
    </submittedName>
</protein>
<dbReference type="AlphaFoldDB" id="A0A1U7H617"/>
<keyword evidence="2" id="KW-1185">Reference proteome</keyword>
<name>A0A1U7H617_9CYAN</name>
<sequence length="329" mass="35715">MKLQIRRRQFGKLVLASAATTAIINLANKSVAQNSNTLVYGAIVAAKGRKQAKDQESTDVANTTPAIKVTALDLGTLRQVSTTEVPSTAVDNANTVTESAQKALYTEPTERITGFTSLSDGSFVFVVVGSSRKGNYTKLLITDIKKLDKKPKSKKISGFKKTNNTIEGVVGTKDDKLICIVSESGGTPPFKFALVDPQNGKVSHESDLALPELFPNRRYSNLAQSPIDGKYYLTTMNSEGITQLAQLDLDNKSIITGKGKIIELSPLTFDRQALANDLFSLAFSGSGDLYAVGKLKSEQTQYLFNVDLKNAQMKRLTEFSVDKIAFARS</sequence>
<dbReference type="EMBL" id="MRCA01000001">
    <property type="protein sequence ID" value="OKH16748.1"/>
    <property type="molecule type" value="Genomic_DNA"/>
</dbReference>
<proteinExistence type="predicted"/>
<organism evidence="1 2">
    <name type="scientific">Fischerella major NIES-592</name>
    <dbReference type="NCBI Taxonomy" id="210994"/>
    <lineage>
        <taxon>Bacteria</taxon>
        <taxon>Bacillati</taxon>
        <taxon>Cyanobacteriota</taxon>
        <taxon>Cyanophyceae</taxon>
        <taxon>Nostocales</taxon>
        <taxon>Hapalosiphonaceae</taxon>
        <taxon>Fischerella</taxon>
    </lineage>
</organism>
<dbReference type="Proteomes" id="UP000186391">
    <property type="component" value="Unassembled WGS sequence"/>
</dbReference>